<protein>
    <submittedName>
        <fullName evidence="2">Uncharacterized protein</fullName>
    </submittedName>
</protein>
<accession>A0A1J3K4C4</accession>
<dbReference type="EMBL" id="GEVM01006461">
    <property type="protein sequence ID" value="JAU99477.1"/>
    <property type="molecule type" value="Transcribed_RNA"/>
</dbReference>
<proteinExistence type="predicted"/>
<organism evidence="2">
    <name type="scientific">Noccaea caerulescens</name>
    <name type="common">Alpine penny-cress</name>
    <name type="synonym">Thlaspi caerulescens</name>
    <dbReference type="NCBI Taxonomy" id="107243"/>
    <lineage>
        <taxon>Eukaryota</taxon>
        <taxon>Viridiplantae</taxon>
        <taxon>Streptophyta</taxon>
        <taxon>Embryophyta</taxon>
        <taxon>Tracheophyta</taxon>
        <taxon>Spermatophyta</taxon>
        <taxon>Magnoliopsida</taxon>
        <taxon>eudicotyledons</taxon>
        <taxon>Gunneridae</taxon>
        <taxon>Pentapetalae</taxon>
        <taxon>rosids</taxon>
        <taxon>malvids</taxon>
        <taxon>Brassicales</taxon>
        <taxon>Brassicaceae</taxon>
        <taxon>Coluteocarpeae</taxon>
        <taxon>Noccaea</taxon>
    </lineage>
</organism>
<gene>
    <name evidence="2" type="ORF">MP_TR23330_c1_g1_i1_g.67890</name>
</gene>
<sequence>MARKVGDIDQRDSDAMKGQEEKLSDGGKGIIAVAETIDDNDDRSKKVREVEEQESHEEEIYRKQFQKLVIMDKLNMWRTRRKKQRRQRKVSWIEREKLKY</sequence>
<evidence type="ECO:0000256" key="1">
    <source>
        <dbReference type="SAM" id="MobiDB-lite"/>
    </source>
</evidence>
<evidence type="ECO:0000313" key="2">
    <source>
        <dbReference type="EMBL" id="JAU99477.1"/>
    </source>
</evidence>
<dbReference type="AlphaFoldDB" id="A0A1J3K4C4"/>
<name>A0A1J3K4C4_NOCCA</name>
<feature type="compositionally biased region" description="Basic and acidic residues" evidence="1">
    <location>
        <begin position="1"/>
        <end position="25"/>
    </location>
</feature>
<reference evidence="2" key="1">
    <citation type="submission" date="2016-07" db="EMBL/GenBank/DDBJ databases">
        <title>De novo transcriptome assembly of four accessions of the metal hyperaccumulator plant Noccaea caerulescens.</title>
        <authorList>
            <person name="Blande D."/>
            <person name="Halimaa P."/>
            <person name="Tervahauta A.I."/>
            <person name="Aarts M.G."/>
            <person name="Karenlampi S.O."/>
        </authorList>
    </citation>
    <scope>NUCLEOTIDE SEQUENCE</scope>
</reference>
<feature type="region of interest" description="Disordered" evidence="1">
    <location>
        <begin position="1"/>
        <end position="29"/>
    </location>
</feature>